<evidence type="ECO:0000256" key="1">
    <source>
        <dbReference type="SAM" id="SignalP"/>
    </source>
</evidence>
<feature type="signal peptide" evidence="1">
    <location>
        <begin position="1"/>
        <end position="22"/>
    </location>
</feature>
<sequence length="250" mass="27039">MKITLFTAIAALFLGGVAATQAAEIDINGMALGMSADQVIAKFQEVRPDAQYEFVKWKLPEGTEWVANGRTLSNDLANPDDMEHERMQFAFTGLGSGNKLFAARRELKFRPSQRPTTKSVFAAAIQKFGEPSVMGKSSTGGIWAAWKFGAEGPTAEKLESPLGCVGISDFPVGLDEFTAKKAKQSASMCGIYIDLDVRGDETGLATELNMKMMDQLHLEQDFDADNIDARKRIDAAKAKNVGNAAPAPKL</sequence>
<comment type="caution">
    <text evidence="2">The sequence shown here is derived from an EMBL/GenBank/DDBJ whole genome shotgun (WGS) entry which is preliminary data.</text>
</comment>
<dbReference type="EMBL" id="WXXP01000010">
    <property type="protein sequence ID" value="NEK52226.1"/>
    <property type="molecule type" value="Genomic_DNA"/>
</dbReference>
<evidence type="ECO:0000313" key="2">
    <source>
        <dbReference type="EMBL" id="NEK52226.1"/>
    </source>
</evidence>
<reference evidence="2 3" key="1">
    <citation type="submission" date="2020-01" db="EMBL/GenBank/DDBJ databases">
        <title>Rhizobium genotypes associated with high levels of biological nitrogen fixation by grain legumes in a temperate-maritime cropping system.</title>
        <authorList>
            <person name="Maluk M."/>
            <person name="Francesc Ferrando Molina F."/>
            <person name="Lopez Del Egido L."/>
            <person name="Lafos M."/>
            <person name="Langarica-Fuentes A."/>
            <person name="Gebre Yohannes G."/>
            <person name="Young M.W."/>
            <person name="Martin P."/>
            <person name="Gantlett R."/>
            <person name="Kenicer G."/>
            <person name="Hawes C."/>
            <person name="Begg G.S."/>
            <person name="Quilliam R.S."/>
            <person name="Squire G.R."/>
            <person name="Poole P.S."/>
            <person name="Young P.W."/>
            <person name="Iannetta P.M."/>
            <person name="James E.K."/>
        </authorList>
    </citation>
    <scope>NUCLEOTIDE SEQUENCE [LARGE SCALE GENOMIC DNA]</scope>
    <source>
        <strain evidence="2 3">JHI944</strain>
    </source>
</reference>
<keyword evidence="1" id="KW-0732">Signal</keyword>
<protein>
    <submittedName>
        <fullName evidence="2">Uncharacterized protein</fullName>
    </submittedName>
</protein>
<evidence type="ECO:0000313" key="3">
    <source>
        <dbReference type="Proteomes" id="UP000471409"/>
    </source>
</evidence>
<gene>
    <name evidence="2" type="ORF">GUK36_22635</name>
</gene>
<feature type="chain" id="PRO_5027046550" evidence="1">
    <location>
        <begin position="23"/>
        <end position="250"/>
    </location>
</feature>
<accession>A0A6P0DLX2</accession>
<dbReference type="Proteomes" id="UP000471409">
    <property type="component" value="Unassembled WGS sequence"/>
</dbReference>
<dbReference type="AlphaFoldDB" id="A0A6P0DLX2"/>
<organism evidence="2 3">
    <name type="scientific">Rhizobium leguminosarum</name>
    <dbReference type="NCBI Taxonomy" id="384"/>
    <lineage>
        <taxon>Bacteria</taxon>
        <taxon>Pseudomonadati</taxon>
        <taxon>Pseudomonadota</taxon>
        <taxon>Alphaproteobacteria</taxon>
        <taxon>Hyphomicrobiales</taxon>
        <taxon>Rhizobiaceae</taxon>
        <taxon>Rhizobium/Agrobacterium group</taxon>
        <taxon>Rhizobium</taxon>
    </lineage>
</organism>
<name>A0A6P0DLX2_RHILE</name>
<proteinExistence type="predicted"/>